<organism evidence="1 2">
    <name type="scientific">Acaulospora morrowiae</name>
    <dbReference type="NCBI Taxonomy" id="94023"/>
    <lineage>
        <taxon>Eukaryota</taxon>
        <taxon>Fungi</taxon>
        <taxon>Fungi incertae sedis</taxon>
        <taxon>Mucoromycota</taxon>
        <taxon>Glomeromycotina</taxon>
        <taxon>Glomeromycetes</taxon>
        <taxon>Diversisporales</taxon>
        <taxon>Acaulosporaceae</taxon>
        <taxon>Acaulospora</taxon>
    </lineage>
</organism>
<dbReference type="EMBL" id="CAJVPV010000011">
    <property type="protein sequence ID" value="CAG8438077.1"/>
    <property type="molecule type" value="Genomic_DNA"/>
</dbReference>
<proteinExistence type="predicted"/>
<protein>
    <submittedName>
        <fullName evidence="1">14724_t:CDS:1</fullName>
    </submittedName>
</protein>
<comment type="caution">
    <text evidence="1">The sequence shown here is derived from an EMBL/GenBank/DDBJ whole genome shotgun (WGS) entry which is preliminary data.</text>
</comment>
<name>A0A9N8V4Q8_9GLOM</name>
<evidence type="ECO:0000313" key="2">
    <source>
        <dbReference type="Proteomes" id="UP000789342"/>
    </source>
</evidence>
<sequence>MEHHRLLPLVDPSIHLLKIQTLTALLNKTPASSSVSPYGNSRNQPTS</sequence>
<accession>A0A9N8V4Q8</accession>
<gene>
    <name evidence="1" type="ORF">AMORRO_LOCUS63</name>
</gene>
<evidence type="ECO:0000313" key="1">
    <source>
        <dbReference type="EMBL" id="CAG8438077.1"/>
    </source>
</evidence>
<dbReference type="Proteomes" id="UP000789342">
    <property type="component" value="Unassembled WGS sequence"/>
</dbReference>
<reference evidence="1" key="1">
    <citation type="submission" date="2021-06" db="EMBL/GenBank/DDBJ databases">
        <authorList>
            <person name="Kallberg Y."/>
            <person name="Tangrot J."/>
            <person name="Rosling A."/>
        </authorList>
    </citation>
    <scope>NUCLEOTIDE SEQUENCE</scope>
    <source>
        <strain evidence="1">CL551</strain>
    </source>
</reference>
<dbReference type="AlphaFoldDB" id="A0A9N8V4Q8"/>
<keyword evidence="2" id="KW-1185">Reference proteome</keyword>